<dbReference type="AlphaFoldDB" id="A0A158AA96"/>
<proteinExistence type="predicted"/>
<dbReference type="Proteomes" id="UP000071859">
    <property type="component" value="Unassembled WGS sequence"/>
</dbReference>
<gene>
    <name evidence="2" type="ORF">AWB78_01410</name>
</gene>
<evidence type="ECO:0000313" key="2">
    <source>
        <dbReference type="EMBL" id="SAK54713.1"/>
    </source>
</evidence>
<keyword evidence="3" id="KW-1185">Reference proteome</keyword>
<dbReference type="EMBL" id="FCOX02000005">
    <property type="protein sequence ID" value="SAK54713.1"/>
    <property type="molecule type" value="Genomic_DNA"/>
</dbReference>
<name>A0A158AA96_9BURK</name>
<evidence type="ECO:0000313" key="3">
    <source>
        <dbReference type="Proteomes" id="UP000071859"/>
    </source>
</evidence>
<feature type="region of interest" description="Disordered" evidence="1">
    <location>
        <begin position="21"/>
        <end position="57"/>
    </location>
</feature>
<evidence type="ECO:0000256" key="1">
    <source>
        <dbReference type="SAM" id="MobiDB-lite"/>
    </source>
</evidence>
<accession>A0A158AA96</accession>
<comment type="caution">
    <text evidence="2">The sequence shown here is derived from an EMBL/GenBank/DDBJ whole genome shotgun (WGS) entry which is preliminary data.</text>
</comment>
<reference evidence="2" key="1">
    <citation type="submission" date="2016-01" db="EMBL/GenBank/DDBJ databases">
        <authorList>
            <person name="Peeters C."/>
        </authorList>
    </citation>
    <scope>NUCLEOTIDE SEQUENCE</scope>
    <source>
        <strain evidence="2">LMG 29321</strain>
    </source>
</reference>
<organism evidence="2 3">
    <name type="scientific">Caballeronia calidae</name>
    <dbReference type="NCBI Taxonomy" id="1777139"/>
    <lineage>
        <taxon>Bacteria</taxon>
        <taxon>Pseudomonadati</taxon>
        <taxon>Pseudomonadota</taxon>
        <taxon>Betaproteobacteria</taxon>
        <taxon>Burkholderiales</taxon>
        <taxon>Burkholderiaceae</taxon>
        <taxon>Caballeronia</taxon>
    </lineage>
</organism>
<sequence>MTVPVSLKSPCGKAFHVWRNGRARPRLSKRSGETSRCGQNLHGAESSSKSLSRAVSPRRKIAQKMLRNTQNNRPASAIDTGSVRIHASARLRTVRHCRPEPFAAIVPATPDDSTCVVLTGRP</sequence>
<protein>
    <submittedName>
        <fullName evidence="2">Uncharacterized protein</fullName>
    </submittedName>
</protein>